<evidence type="ECO:0000313" key="1">
    <source>
        <dbReference type="EMBL" id="PNN29574.1"/>
    </source>
</evidence>
<protein>
    <submittedName>
        <fullName evidence="1">Uncharacterized protein</fullName>
    </submittedName>
</protein>
<dbReference type="AlphaFoldDB" id="A0A2K0AX15"/>
<accession>A0A2K0AX15</accession>
<proteinExistence type="predicted"/>
<evidence type="ECO:0000313" key="2">
    <source>
        <dbReference type="Proteomes" id="UP000053523"/>
    </source>
</evidence>
<name>A0A2K0AX15_STAHA</name>
<gene>
    <name evidence="1" type="ORF">AL503_002630</name>
</gene>
<reference evidence="1 2" key="1">
    <citation type="submission" date="2017-12" db="EMBL/GenBank/DDBJ databases">
        <title>FDA dAtabase for Regulatory Grade micrObial Sequences (FDA-ARGOS): Supporting development and validation of Infectious Disease Dx tests.</title>
        <authorList>
            <person name="Hoffmann M."/>
            <person name="Allard M."/>
            <person name="Evans P."/>
            <person name="Brown E."/>
            <person name="Tallon L."/>
            <person name="Sadzewicz L."/>
            <person name="Sengamalay N."/>
            <person name="Ott S."/>
            <person name="Godinez A."/>
            <person name="Nagaraj S."/>
            <person name="Vavikolanu K."/>
            <person name="Aluvathingal J."/>
            <person name="Nadendla S."/>
            <person name="Sichtig H."/>
        </authorList>
    </citation>
    <scope>NUCLEOTIDE SEQUENCE [LARGE SCALE GENOMIC DNA]</scope>
    <source>
        <strain evidence="1 2">FDAARGOS_148</strain>
    </source>
</reference>
<dbReference type="Proteomes" id="UP000053523">
    <property type="component" value="Unassembled WGS sequence"/>
</dbReference>
<sequence length="42" mass="4859">MGIKDVLNKMKPQDQSCCSVKIEEKTEKNEKEQQDNNNCCNN</sequence>
<comment type="caution">
    <text evidence="1">The sequence shown here is derived from an EMBL/GenBank/DDBJ whole genome shotgun (WGS) entry which is preliminary data.</text>
</comment>
<dbReference type="EMBL" id="LORN02000008">
    <property type="protein sequence ID" value="PNN29574.1"/>
    <property type="molecule type" value="Genomic_DNA"/>
</dbReference>
<organism evidence="1 2">
    <name type="scientific">Staphylococcus haemolyticus</name>
    <dbReference type="NCBI Taxonomy" id="1283"/>
    <lineage>
        <taxon>Bacteria</taxon>
        <taxon>Bacillati</taxon>
        <taxon>Bacillota</taxon>
        <taxon>Bacilli</taxon>
        <taxon>Bacillales</taxon>
        <taxon>Staphylococcaceae</taxon>
        <taxon>Staphylococcus</taxon>
    </lineage>
</organism>
<dbReference type="RefSeq" id="WP_095327645.1">
    <property type="nucleotide sequence ID" value="NZ_CAJCFZ010000012.1"/>
</dbReference>